<organism evidence="2 3">
    <name type="scientific">Aspergillus arachidicola</name>
    <dbReference type="NCBI Taxonomy" id="656916"/>
    <lineage>
        <taxon>Eukaryota</taxon>
        <taxon>Fungi</taxon>
        <taxon>Dikarya</taxon>
        <taxon>Ascomycota</taxon>
        <taxon>Pezizomycotina</taxon>
        <taxon>Eurotiomycetes</taxon>
        <taxon>Eurotiomycetidae</taxon>
        <taxon>Eurotiales</taxon>
        <taxon>Aspergillaceae</taxon>
        <taxon>Aspergillus</taxon>
        <taxon>Aspergillus subgen. Circumdati</taxon>
    </lineage>
</organism>
<dbReference type="AlphaFoldDB" id="A0A2G7FXF4"/>
<evidence type="ECO:0000313" key="2">
    <source>
        <dbReference type="EMBL" id="PIG85276.1"/>
    </source>
</evidence>
<keyword evidence="1" id="KW-0812">Transmembrane</keyword>
<accession>A0A2G7FXF4</accession>
<name>A0A2G7FXF4_9EURO</name>
<keyword evidence="3" id="KW-1185">Reference proteome</keyword>
<evidence type="ECO:0000256" key="1">
    <source>
        <dbReference type="SAM" id="Phobius"/>
    </source>
</evidence>
<gene>
    <name evidence="2" type="ORF">AARAC_004358</name>
</gene>
<reference evidence="2 3" key="1">
    <citation type="submission" date="2017-05" db="EMBL/GenBank/DDBJ databases">
        <title>Genome sequence for an aflatoxigenic pathogen of Argentinian peanut, Aspergillus arachidicola.</title>
        <authorList>
            <person name="Moore G."/>
            <person name="Beltz S.B."/>
            <person name="Mack B.M."/>
        </authorList>
    </citation>
    <scope>NUCLEOTIDE SEQUENCE [LARGE SCALE GENOMIC DNA]</scope>
    <source>
        <strain evidence="2 3">CBS 117610</strain>
    </source>
</reference>
<sequence>MTWAAWAGAVSVFTAAVMMTTIAVGVQERPPTAPKGGGP</sequence>
<keyword evidence="1" id="KW-0472">Membrane</keyword>
<dbReference type="EMBL" id="NEXV01000335">
    <property type="protein sequence ID" value="PIG85276.1"/>
    <property type="molecule type" value="Genomic_DNA"/>
</dbReference>
<proteinExistence type="predicted"/>
<evidence type="ECO:0000313" key="3">
    <source>
        <dbReference type="Proteomes" id="UP000231358"/>
    </source>
</evidence>
<comment type="caution">
    <text evidence="2">The sequence shown here is derived from an EMBL/GenBank/DDBJ whole genome shotgun (WGS) entry which is preliminary data.</text>
</comment>
<dbReference type="Proteomes" id="UP000231358">
    <property type="component" value="Unassembled WGS sequence"/>
</dbReference>
<keyword evidence="1" id="KW-1133">Transmembrane helix</keyword>
<feature type="transmembrane region" description="Helical" evidence="1">
    <location>
        <begin position="6"/>
        <end position="26"/>
    </location>
</feature>
<protein>
    <submittedName>
        <fullName evidence="2">Uncharacterized protein</fullName>
    </submittedName>
</protein>